<comment type="pathway">
    <text evidence="3 12">Cofactor biosynthesis; riboflavin biosynthesis; 5-amino-6-(D-ribitylamino)uracil from GTP: step 3/4.</text>
</comment>
<evidence type="ECO:0000256" key="5">
    <source>
        <dbReference type="ARBA" id="ARBA00007417"/>
    </source>
</evidence>
<dbReference type="InterPro" id="IPR002734">
    <property type="entry name" value="RibDG_C"/>
</dbReference>
<keyword evidence="9 12" id="KW-0521">NADP</keyword>
<accession>A0ABY4TTE4</accession>
<evidence type="ECO:0000256" key="11">
    <source>
        <dbReference type="ARBA" id="ARBA00023268"/>
    </source>
</evidence>
<evidence type="ECO:0000256" key="3">
    <source>
        <dbReference type="ARBA" id="ARBA00004910"/>
    </source>
</evidence>
<dbReference type="InterPro" id="IPR016192">
    <property type="entry name" value="APOBEC/CMP_deaminase_Zn-bd"/>
</dbReference>
<protein>
    <recommendedName>
        <fullName evidence="12">Riboflavin biosynthesis protein RibD</fullName>
    </recommendedName>
    <domain>
        <recommendedName>
            <fullName evidence="12">Diaminohydroxyphosphoribosylaminopyrimidine deaminase</fullName>
            <shortName evidence="12">DRAP deaminase</shortName>
            <ecNumber evidence="12">3.5.4.26</ecNumber>
        </recommendedName>
        <alternativeName>
            <fullName evidence="12">Riboflavin-specific deaminase</fullName>
        </alternativeName>
    </domain>
    <domain>
        <recommendedName>
            <fullName evidence="12">5-amino-6-(5-phosphoribosylamino)uracil reductase</fullName>
            <ecNumber evidence="12">1.1.1.193</ecNumber>
        </recommendedName>
        <alternativeName>
            <fullName evidence="12">HTP reductase</fullName>
        </alternativeName>
    </domain>
</protein>
<gene>
    <name evidence="14" type="primary">ribD</name>
    <name evidence="14" type="ORF">M9980_11800</name>
</gene>
<dbReference type="SUPFAM" id="SSF53597">
    <property type="entry name" value="Dihydrofolate reductase-like"/>
    <property type="match status" value="1"/>
</dbReference>
<dbReference type="PROSITE" id="PS00903">
    <property type="entry name" value="CYT_DCMP_DEAMINASES_1"/>
    <property type="match status" value="1"/>
</dbReference>
<dbReference type="Pfam" id="PF00383">
    <property type="entry name" value="dCMP_cyt_deam_1"/>
    <property type="match status" value="1"/>
</dbReference>
<dbReference type="InterPro" id="IPR050765">
    <property type="entry name" value="Riboflavin_Biosynth_HTPR"/>
</dbReference>
<feature type="domain" description="CMP/dCMP-type deaminase" evidence="13">
    <location>
        <begin position="4"/>
        <end position="126"/>
    </location>
</feature>
<comment type="function">
    <text evidence="1 12">Converts 2,5-diamino-6-(ribosylamino)-4(3h)-pyrimidinone 5'-phosphate into 5-amino-6-(ribosylamino)-2,4(1h,3h)-pyrimidinedione 5'-phosphate.</text>
</comment>
<dbReference type="EMBL" id="CP098401">
    <property type="protein sequence ID" value="URW75219.1"/>
    <property type="molecule type" value="Genomic_DNA"/>
</dbReference>
<dbReference type="SUPFAM" id="SSF53927">
    <property type="entry name" value="Cytidine deaminase-like"/>
    <property type="match status" value="1"/>
</dbReference>
<evidence type="ECO:0000313" key="14">
    <source>
        <dbReference type="EMBL" id="URW75219.1"/>
    </source>
</evidence>
<evidence type="ECO:0000259" key="13">
    <source>
        <dbReference type="PROSITE" id="PS51747"/>
    </source>
</evidence>
<evidence type="ECO:0000256" key="7">
    <source>
        <dbReference type="ARBA" id="ARBA00022723"/>
    </source>
</evidence>
<dbReference type="PANTHER" id="PTHR38011">
    <property type="entry name" value="DIHYDROFOLATE REDUCTASE FAMILY PROTEIN (AFU_ORTHOLOGUE AFUA_8G06820)"/>
    <property type="match status" value="1"/>
</dbReference>
<dbReference type="Pfam" id="PF01872">
    <property type="entry name" value="RibD_C"/>
    <property type="match status" value="1"/>
</dbReference>
<evidence type="ECO:0000256" key="8">
    <source>
        <dbReference type="ARBA" id="ARBA00022833"/>
    </source>
</evidence>
<comment type="similarity">
    <text evidence="4 12">In the N-terminal section; belongs to the cytidine and deoxycytidylate deaminase family.</text>
</comment>
<dbReference type="Proteomes" id="UP001055580">
    <property type="component" value="Chromosome"/>
</dbReference>
<proteinExistence type="inferred from homology"/>
<keyword evidence="10 12" id="KW-0560">Oxidoreductase</keyword>
<dbReference type="RefSeq" id="WP_250751066.1">
    <property type="nucleotide sequence ID" value="NZ_CP098401.1"/>
</dbReference>
<dbReference type="Gene3D" id="3.40.430.10">
    <property type="entry name" value="Dihydrofolate Reductase, subunit A"/>
    <property type="match status" value="1"/>
</dbReference>
<evidence type="ECO:0000256" key="9">
    <source>
        <dbReference type="ARBA" id="ARBA00022857"/>
    </source>
</evidence>
<evidence type="ECO:0000256" key="10">
    <source>
        <dbReference type="ARBA" id="ARBA00023002"/>
    </source>
</evidence>
<comment type="cofactor">
    <cofactor evidence="12">
        <name>Zn(2+)</name>
        <dbReference type="ChEBI" id="CHEBI:29105"/>
    </cofactor>
    <text evidence="12">Binds 1 zinc ion.</text>
</comment>
<dbReference type="InterPro" id="IPR016193">
    <property type="entry name" value="Cytidine_deaminase-like"/>
</dbReference>
<evidence type="ECO:0000256" key="6">
    <source>
        <dbReference type="ARBA" id="ARBA00022619"/>
    </source>
</evidence>
<reference evidence="14" key="1">
    <citation type="submission" date="2022-05" db="EMBL/GenBank/DDBJ databases">
        <title>Sphingomonas sp. strain RMG20 Genome sequencing and assembly.</title>
        <authorList>
            <person name="Kim I."/>
        </authorList>
    </citation>
    <scope>NUCLEOTIDE SEQUENCE</scope>
    <source>
        <strain evidence="14">RMG20</strain>
    </source>
</reference>
<keyword evidence="6 12" id="KW-0686">Riboflavin biosynthesis</keyword>
<name>A0ABY4TTE4_9SPHN</name>
<sequence length="345" mass="36051">MGDLSDRRWMAAALALSERGRGRTAPNPCVGCVLVKDGVVVGRGWTQAGGRPHAEAMAVDETGGKSRGATAYVTLEPCAAPGRGPACASVLIEAGVARVVAALRDPFPAVDGRGFERLREAGIAVTVGPGAAEAERAMAGFLTRQRNGRPHVTLKLATSLDGCIARAGGESRWITGPQARAHAHLERSRHEAILVGRGTYDADAPALDVRLAGLEARAPRKILLTTHPFVSSAVEKPQPSAKPVFLDCARNERMGWEVIGAPEDIATLSGVDHLLVEGGARTAAAFLKAGLVDRLLLYRAPILIGGGVAALGDIGLGALADAHGRWTLTDARQLGSDRLEVYGRN</sequence>
<organism evidence="14 15">
    <name type="scientific">Sphingomonas donggukensis</name>
    <dbReference type="NCBI Taxonomy" id="2949093"/>
    <lineage>
        <taxon>Bacteria</taxon>
        <taxon>Pseudomonadati</taxon>
        <taxon>Pseudomonadota</taxon>
        <taxon>Alphaproteobacteria</taxon>
        <taxon>Sphingomonadales</taxon>
        <taxon>Sphingomonadaceae</taxon>
        <taxon>Sphingomonas</taxon>
    </lineage>
</organism>
<comment type="pathway">
    <text evidence="2 12">Cofactor biosynthesis; riboflavin biosynthesis; 5-amino-6-(D-ribitylamino)uracil from GTP: step 2/4.</text>
</comment>
<evidence type="ECO:0000256" key="12">
    <source>
        <dbReference type="PIRNR" id="PIRNR006769"/>
    </source>
</evidence>
<dbReference type="CDD" id="cd01284">
    <property type="entry name" value="Riboflavin_deaminase-reductase"/>
    <property type="match status" value="1"/>
</dbReference>
<evidence type="ECO:0000313" key="15">
    <source>
        <dbReference type="Proteomes" id="UP001055580"/>
    </source>
</evidence>
<evidence type="ECO:0000256" key="2">
    <source>
        <dbReference type="ARBA" id="ARBA00004882"/>
    </source>
</evidence>
<comment type="catalytic activity">
    <reaction evidence="12">
        <text>2,5-diamino-6-hydroxy-4-(5-phosphoribosylamino)-pyrimidine + H2O + H(+) = 5-amino-6-(5-phospho-D-ribosylamino)uracil + NH4(+)</text>
        <dbReference type="Rhea" id="RHEA:21868"/>
        <dbReference type="ChEBI" id="CHEBI:15377"/>
        <dbReference type="ChEBI" id="CHEBI:15378"/>
        <dbReference type="ChEBI" id="CHEBI:28938"/>
        <dbReference type="ChEBI" id="CHEBI:58453"/>
        <dbReference type="ChEBI" id="CHEBI:58614"/>
        <dbReference type="EC" id="3.5.4.26"/>
    </reaction>
</comment>
<dbReference type="GO" id="GO:0008835">
    <property type="term" value="F:diaminohydroxyphosphoribosylaminopyrimidine deaminase activity"/>
    <property type="evidence" value="ECO:0007669"/>
    <property type="project" value="UniProtKB-EC"/>
</dbReference>
<dbReference type="EC" id="3.5.4.26" evidence="12"/>
<evidence type="ECO:0000256" key="4">
    <source>
        <dbReference type="ARBA" id="ARBA00005259"/>
    </source>
</evidence>
<comment type="catalytic activity">
    <reaction evidence="12">
        <text>5-amino-6-(5-phospho-D-ribitylamino)uracil + NADP(+) = 5-amino-6-(5-phospho-D-ribosylamino)uracil + NADPH + H(+)</text>
        <dbReference type="Rhea" id="RHEA:17845"/>
        <dbReference type="ChEBI" id="CHEBI:15378"/>
        <dbReference type="ChEBI" id="CHEBI:57783"/>
        <dbReference type="ChEBI" id="CHEBI:58349"/>
        <dbReference type="ChEBI" id="CHEBI:58421"/>
        <dbReference type="ChEBI" id="CHEBI:58453"/>
        <dbReference type="EC" id="1.1.1.193"/>
    </reaction>
</comment>
<keyword evidence="12 14" id="KW-0378">Hydrolase</keyword>
<dbReference type="NCBIfam" id="TIGR00326">
    <property type="entry name" value="eubact_ribD"/>
    <property type="match status" value="1"/>
</dbReference>
<dbReference type="InterPro" id="IPR002125">
    <property type="entry name" value="CMP_dCMP_dom"/>
</dbReference>
<dbReference type="PIRSF" id="PIRSF006769">
    <property type="entry name" value="RibD"/>
    <property type="match status" value="1"/>
</dbReference>
<dbReference type="InterPro" id="IPR024072">
    <property type="entry name" value="DHFR-like_dom_sf"/>
</dbReference>
<keyword evidence="15" id="KW-1185">Reference proteome</keyword>
<dbReference type="PROSITE" id="PS51747">
    <property type="entry name" value="CYT_DCMP_DEAMINASES_2"/>
    <property type="match status" value="1"/>
</dbReference>
<evidence type="ECO:0000256" key="1">
    <source>
        <dbReference type="ARBA" id="ARBA00002151"/>
    </source>
</evidence>
<dbReference type="InterPro" id="IPR004794">
    <property type="entry name" value="Eubact_RibD"/>
</dbReference>
<dbReference type="GO" id="GO:0008703">
    <property type="term" value="F:5-amino-6-(5-phosphoribosylamino)uracil reductase activity"/>
    <property type="evidence" value="ECO:0007669"/>
    <property type="project" value="UniProtKB-EC"/>
</dbReference>
<dbReference type="Gene3D" id="3.40.140.10">
    <property type="entry name" value="Cytidine Deaminase, domain 2"/>
    <property type="match status" value="1"/>
</dbReference>
<keyword evidence="8 12" id="KW-0862">Zinc</keyword>
<dbReference type="EC" id="1.1.1.193" evidence="12"/>
<comment type="similarity">
    <text evidence="5 12">In the C-terminal section; belongs to the HTP reductase family.</text>
</comment>
<keyword evidence="7 12" id="KW-0479">Metal-binding</keyword>
<keyword evidence="11" id="KW-0511">Multifunctional enzyme</keyword>
<dbReference type="PANTHER" id="PTHR38011:SF7">
    <property type="entry name" value="2,5-DIAMINO-6-RIBOSYLAMINO-4(3H)-PYRIMIDINONE 5'-PHOSPHATE REDUCTASE"/>
    <property type="match status" value="1"/>
</dbReference>